<dbReference type="Proteomes" id="UP000566711">
    <property type="component" value="Unassembled WGS sequence"/>
</dbReference>
<protein>
    <recommendedName>
        <fullName evidence="4">DUF4410 domain-containing protein</fullName>
    </recommendedName>
</protein>
<dbReference type="RefSeq" id="WP_182214448.1">
    <property type="nucleotide sequence ID" value="NZ_JACEZS010000002.1"/>
</dbReference>
<proteinExistence type="predicted"/>
<comment type="caution">
    <text evidence="2">The sequence shown here is derived from an EMBL/GenBank/DDBJ whole genome shotgun (WGS) entry which is preliminary data.</text>
</comment>
<sequence>MLFPLSLYRVCALSVLLCLSACAGPALLRAQDKGEQKPIGNHTLTIVVSPRHPRMLISKHERGVFSHPNPSEEERRSANARGLALESMLARELPRQLNDRLAPYVNHDGHPDNGLTLVLERITVDTDGSVDVAVAAVLQARGAQAGWLRAVGASASRFGSDSGLARDCSEAIVSQLQASGLLR</sequence>
<name>A0A7W2I5R9_9BURK</name>
<evidence type="ECO:0000313" key="3">
    <source>
        <dbReference type="Proteomes" id="UP000566711"/>
    </source>
</evidence>
<accession>A0A7W2I5R9</accession>
<evidence type="ECO:0008006" key="4">
    <source>
        <dbReference type="Google" id="ProtNLM"/>
    </source>
</evidence>
<evidence type="ECO:0000313" key="2">
    <source>
        <dbReference type="EMBL" id="MBA5604578.1"/>
    </source>
</evidence>
<dbReference type="EMBL" id="JACEZS010000002">
    <property type="protein sequence ID" value="MBA5604578.1"/>
    <property type="molecule type" value="Genomic_DNA"/>
</dbReference>
<evidence type="ECO:0000256" key="1">
    <source>
        <dbReference type="SAM" id="SignalP"/>
    </source>
</evidence>
<organism evidence="2 3">
    <name type="scientific">Rugamonas fusca</name>
    <dbReference type="NCBI Taxonomy" id="2758568"/>
    <lineage>
        <taxon>Bacteria</taxon>
        <taxon>Pseudomonadati</taxon>
        <taxon>Pseudomonadota</taxon>
        <taxon>Betaproteobacteria</taxon>
        <taxon>Burkholderiales</taxon>
        <taxon>Oxalobacteraceae</taxon>
        <taxon>Telluria group</taxon>
        <taxon>Rugamonas</taxon>
    </lineage>
</organism>
<dbReference type="AlphaFoldDB" id="A0A7W2I5R9"/>
<gene>
    <name evidence="2" type="ORF">H3H36_04280</name>
</gene>
<keyword evidence="1" id="KW-0732">Signal</keyword>
<keyword evidence="3" id="KW-1185">Reference proteome</keyword>
<feature type="chain" id="PRO_5031217637" description="DUF4410 domain-containing protein" evidence="1">
    <location>
        <begin position="24"/>
        <end position="183"/>
    </location>
</feature>
<reference evidence="2 3" key="1">
    <citation type="submission" date="2020-07" db="EMBL/GenBank/DDBJ databases">
        <title>Novel species isolated from subtropical streams in China.</title>
        <authorList>
            <person name="Lu H."/>
        </authorList>
    </citation>
    <scope>NUCLEOTIDE SEQUENCE [LARGE SCALE GENOMIC DNA]</scope>
    <source>
        <strain evidence="2 3">FT3S</strain>
    </source>
</reference>
<feature type="signal peptide" evidence="1">
    <location>
        <begin position="1"/>
        <end position="23"/>
    </location>
</feature>